<feature type="transmembrane region" description="Helical" evidence="5">
    <location>
        <begin position="16"/>
        <end position="36"/>
    </location>
</feature>
<dbReference type="STRING" id="50990.A0A4Y7PMB1"/>
<accession>A0A4Y7PMB1</accession>
<feature type="transmembrane region" description="Helical" evidence="5">
    <location>
        <begin position="227"/>
        <end position="245"/>
    </location>
</feature>
<feature type="transmembrane region" description="Helical" evidence="5">
    <location>
        <begin position="81"/>
        <end position="102"/>
    </location>
</feature>
<keyword evidence="3 5" id="KW-1133">Transmembrane helix</keyword>
<dbReference type="GO" id="GO:0005886">
    <property type="term" value="C:plasma membrane"/>
    <property type="evidence" value="ECO:0007669"/>
    <property type="project" value="TreeGrafter"/>
</dbReference>
<dbReference type="EMBL" id="ML170249">
    <property type="protein sequence ID" value="TDL16186.1"/>
    <property type="molecule type" value="Genomic_DNA"/>
</dbReference>
<evidence type="ECO:0000256" key="5">
    <source>
        <dbReference type="SAM" id="Phobius"/>
    </source>
</evidence>
<comment type="subcellular location">
    <subcellularLocation>
        <location evidence="1">Membrane</location>
        <topology evidence="1">Multi-pass membrane protein</topology>
    </subcellularLocation>
</comment>
<protein>
    <submittedName>
        <fullName evidence="6">RTA1 like protein</fullName>
    </submittedName>
</protein>
<dbReference type="PANTHER" id="PTHR31465">
    <property type="entry name" value="PROTEIN RTA1-RELATED"/>
    <property type="match status" value="1"/>
</dbReference>
<feature type="transmembrane region" description="Helical" evidence="5">
    <location>
        <begin position="156"/>
        <end position="180"/>
    </location>
</feature>
<feature type="transmembrane region" description="Helical" evidence="5">
    <location>
        <begin position="122"/>
        <end position="144"/>
    </location>
</feature>
<dbReference type="Proteomes" id="UP000294933">
    <property type="component" value="Unassembled WGS sequence"/>
</dbReference>
<keyword evidence="4 5" id="KW-0472">Membrane</keyword>
<dbReference type="GO" id="GO:0000324">
    <property type="term" value="C:fungal-type vacuole"/>
    <property type="evidence" value="ECO:0007669"/>
    <property type="project" value="TreeGrafter"/>
</dbReference>
<dbReference type="PANTHER" id="PTHR31465:SF9">
    <property type="entry name" value="SPHINGOID LONG-CHAIN BASE TRANSPORTER RSB1"/>
    <property type="match status" value="1"/>
</dbReference>
<dbReference type="Pfam" id="PF04479">
    <property type="entry name" value="RTA1"/>
    <property type="match status" value="1"/>
</dbReference>
<proteinExistence type="predicted"/>
<sequence length="295" mass="32826">MAPPNYNVRTDSHYHYIPTKSVCIIFVALFGLSGLIHIVEAFYFRMRWLLATAVLLCIGEAIGWGARYWSSLHWGIDKTPFLIQICATIFSPTFLVAVYFVLLGRIISILGPQYSRLSPKSYLIIFCTADVVALVVQSFGGGLASGKSDPRPGSRIMLGGIIFQMIAMILYILLAMEFLWRYYSNSPIREVPPPPSANSGPGSPRSGRSQMKQTTAKLLSYESLKRIELLIFGAVFSVTCIFIRGVYRTIELSDGWHGRIIATQVYFNVLDGAMILLATITLNILHPGYLLPSET</sequence>
<evidence type="ECO:0000256" key="2">
    <source>
        <dbReference type="ARBA" id="ARBA00022692"/>
    </source>
</evidence>
<evidence type="ECO:0000256" key="1">
    <source>
        <dbReference type="ARBA" id="ARBA00004141"/>
    </source>
</evidence>
<organism evidence="6 7">
    <name type="scientific">Rickenella mellea</name>
    <dbReference type="NCBI Taxonomy" id="50990"/>
    <lineage>
        <taxon>Eukaryota</taxon>
        <taxon>Fungi</taxon>
        <taxon>Dikarya</taxon>
        <taxon>Basidiomycota</taxon>
        <taxon>Agaricomycotina</taxon>
        <taxon>Agaricomycetes</taxon>
        <taxon>Hymenochaetales</taxon>
        <taxon>Rickenellaceae</taxon>
        <taxon>Rickenella</taxon>
    </lineage>
</organism>
<evidence type="ECO:0000313" key="7">
    <source>
        <dbReference type="Proteomes" id="UP000294933"/>
    </source>
</evidence>
<dbReference type="OrthoDB" id="3358017at2759"/>
<keyword evidence="7" id="KW-1185">Reference proteome</keyword>
<dbReference type="InterPro" id="IPR007568">
    <property type="entry name" value="RTA1"/>
</dbReference>
<feature type="transmembrane region" description="Helical" evidence="5">
    <location>
        <begin position="265"/>
        <end position="285"/>
    </location>
</feature>
<reference evidence="6 7" key="1">
    <citation type="submission" date="2018-06" db="EMBL/GenBank/DDBJ databases">
        <title>A transcriptomic atlas of mushroom development highlights an independent origin of complex multicellularity.</title>
        <authorList>
            <consortium name="DOE Joint Genome Institute"/>
            <person name="Krizsan K."/>
            <person name="Almasi E."/>
            <person name="Merenyi Z."/>
            <person name="Sahu N."/>
            <person name="Viragh M."/>
            <person name="Koszo T."/>
            <person name="Mondo S."/>
            <person name="Kiss B."/>
            <person name="Balint B."/>
            <person name="Kues U."/>
            <person name="Barry K."/>
            <person name="Hegedus J.C."/>
            <person name="Henrissat B."/>
            <person name="Johnson J."/>
            <person name="Lipzen A."/>
            <person name="Ohm R."/>
            <person name="Nagy I."/>
            <person name="Pangilinan J."/>
            <person name="Yan J."/>
            <person name="Xiong Y."/>
            <person name="Grigoriev I.V."/>
            <person name="Hibbett D.S."/>
            <person name="Nagy L.G."/>
        </authorList>
    </citation>
    <scope>NUCLEOTIDE SEQUENCE [LARGE SCALE GENOMIC DNA]</scope>
    <source>
        <strain evidence="6 7">SZMC22713</strain>
    </source>
</reference>
<evidence type="ECO:0000313" key="6">
    <source>
        <dbReference type="EMBL" id="TDL16186.1"/>
    </source>
</evidence>
<dbReference type="VEuPathDB" id="FungiDB:BD410DRAFT_644884"/>
<name>A0A4Y7PMB1_9AGAM</name>
<gene>
    <name evidence="6" type="ORF">BD410DRAFT_644884</name>
</gene>
<keyword evidence="2 5" id="KW-0812">Transmembrane</keyword>
<dbReference type="AlphaFoldDB" id="A0A4Y7PMB1"/>
<evidence type="ECO:0000256" key="4">
    <source>
        <dbReference type="ARBA" id="ARBA00023136"/>
    </source>
</evidence>
<evidence type="ECO:0000256" key="3">
    <source>
        <dbReference type="ARBA" id="ARBA00022989"/>
    </source>
</evidence>
<feature type="transmembrane region" description="Helical" evidence="5">
    <location>
        <begin position="48"/>
        <end position="69"/>
    </location>
</feature>